<dbReference type="Pfam" id="PF26138">
    <property type="entry name" value="DUF8040"/>
    <property type="match status" value="1"/>
</dbReference>
<dbReference type="GeneID" id="120259953"/>
<evidence type="ECO:0000256" key="7">
    <source>
        <dbReference type="ARBA" id="ARBA00023242"/>
    </source>
</evidence>
<name>A0AB40B7U0_DIOCR</name>
<dbReference type="Proteomes" id="UP001515500">
    <property type="component" value="Chromosome 5"/>
</dbReference>
<keyword evidence="5" id="KW-0479">Metal-binding</keyword>
<evidence type="ECO:0000259" key="9">
    <source>
        <dbReference type="Pfam" id="PF26138"/>
    </source>
</evidence>
<keyword evidence="10" id="KW-1185">Reference proteome</keyword>
<dbReference type="GO" id="GO:0004518">
    <property type="term" value="F:nuclease activity"/>
    <property type="evidence" value="ECO:0007669"/>
    <property type="project" value="UniProtKB-KW"/>
</dbReference>
<keyword evidence="7" id="KW-0539">Nucleus</keyword>
<evidence type="ECO:0000259" key="8">
    <source>
        <dbReference type="Pfam" id="PF13359"/>
    </source>
</evidence>
<gene>
    <name evidence="11" type="primary">LOC120259953</name>
</gene>
<comment type="subcellular location">
    <subcellularLocation>
        <location evidence="2">Nucleus</location>
    </subcellularLocation>
</comment>
<evidence type="ECO:0000313" key="11">
    <source>
        <dbReference type="RefSeq" id="XP_039123340.1"/>
    </source>
</evidence>
<feature type="domain" description="DUF8040" evidence="9">
    <location>
        <begin position="8"/>
        <end position="75"/>
    </location>
</feature>
<evidence type="ECO:0000256" key="3">
    <source>
        <dbReference type="ARBA" id="ARBA00006958"/>
    </source>
</evidence>
<feature type="domain" description="DDE Tnp4" evidence="8">
    <location>
        <begin position="95"/>
        <end position="177"/>
    </location>
</feature>
<comment type="similarity">
    <text evidence="3">Belongs to the HARBI1 family.</text>
</comment>
<keyword evidence="6" id="KW-0378">Hydrolase</keyword>
<proteinExistence type="inferred from homology"/>
<dbReference type="PANTHER" id="PTHR22930:SF281">
    <property type="entry name" value="NUCLEASE"/>
    <property type="match status" value="1"/>
</dbReference>
<evidence type="ECO:0000256" key="2">
    <source>
        <dbReference type="ARBA" id="ARBA00004123"/>
    </source>
</evidence>
<evidence type="ECO:0000256" key="6">
    <source>
        <dbReference type="ARBA" id="ARBA00022801"/>
    </source>
</evidence>
<accession>A0AB40B7U0</accession>
<keyword evidence="4" id="KW-0540">Nuclease</keyword>
<sequence>MIFDSDLRRIKNTRMDRDAFYKLCNMLQSIGGLSPAKNMDIEEMVGIFLYAISHNAKNRVLKREFVRSGETKPKFVHADSNDVRWKWLKNCFGALDGTYIKVNALDNGKPRYRNRKGDIATNVLGVCSQDMQFIYILPGWEGSAANSRVLRDAISRRHGLKVAKGFFYLCDAGYRNGEDLKDKGGWNGDNGIFRPGYLVHLEKTMAEKIPNYQIKGTPHI</sequence>
<dbReference type="GO" id="GO:0046872">
    <property type="term" value="F:metal ion binding"/>
    <property type="evidence" value="ECO:0007669"/>
    <property type="project" value="UniProtKB-KW"/>
</dbReference>
<dbReference type="InterPro" id="IPR027806">
    <property type="entry name" value="HARBI1_dom"/>
</dbReference>
<reference evidence="11" key="1">
    <citation type="submission" date="2025-08" db="UniProtKB">
        <authorList>
            <consortium name="RefSeq"/>
        </authorList>
    </citation>
    <scope>IDENTIFICATION</scope>
</reference>
<evidence type="ECO:0000313" key="10">
    <source>
        <dbReference type="Proteomes" id="UP001515500"/>
    </source>
</evidence>
<evidence type="ECO:0000256" key="1">
    <source>
        <dbReference type="ARBA" id="ARBA00001968"/>
    </source>
</evidence>
<dbReference type="GO" id="GO:0005634">
    <property type="term" value="C:nucleus"/>
    <property type="evidence" value="ECO:0007669"/>
    <property type="project" value="UniProtKB-SubCell"/>
</dbReference>
<dbReference type="Pfam" id="PF13359">
    <property type="entry name" value="DDE_Tnp_4"/>
    <property type="match status" value="1"/>
</dbReference>
<dbReference type="PANTHER" id="PTHR22930">
    <property type="match status" value="1"/>
</dbReference>
<evidence type="ECO:0000256" key="5">
    <source>
        <dbReference type="ARBA" id="ARBA00022723"/>
    </source>
</evidence>
<dbReference type="RefSeq" id="XP_039123340.1">
    <property type="nucleotide sequence ID" value="XM_039267406.1"/>
</dbReference>
<dbReference type="AlphaFoldDB" id="A0AB40B7U0"/>
<dbReference type="GO" id="GO:0016787">
    <property type="term" value="F:hydrolase activity"/>
    <property type="evidence" value="ECO:0007669"/>
    <property type="project" value="UniProtKB-KW"/>
</dbReference>
<protein>
    <submittedName>
        <fullName evidence="11">Uncharacterized protein LOC120259953</fullName>
    </submittedName>
</protein>
<dbReference type="InterPro" id="IPR058353">
    <property type="entry name" value="DUF8040"/>
</dbReference>
<dbReference type="InterPro" id="IPR045249">
    <property type="entry name" value="HARBI1-like"/>
</dbReference>
<evidence type="ECO:0000256" key="4">
    <source>
        <dbReference type="ARBA" id="ARBA00022722"/>
    </source>
</evidence>
<organism evidence="10 11">
    <name type="scientific">Dioscorea cayennensis subsp. rotundata</name>
    <name type="common">White Guinea yam</name>
    <name type="synonym">Dioscorea rotundata</name>
    <dbReference type="NCBI Taxonomy" id="55577"/>
    <lineage>
        <taxon>Eukaryota</taxon>
        <taxon>Viridiplantae</taxon>
        <taxon>Streptophyta</taxon>
        <taxon>Embryophyta</taxon>
        <taxon>Tracheophyta</taxon>
        <taxon>Spermatophyta</taxon>
        <taxon>Magnoliopsida</taxon>
        <taxon>Liliopsida</taxon>
        <taxon>Dioscoreales</taxon>
        <taxon>Dioscoreaceae</taxon>
        <taxon>Dioscorea</taxon>
    </lineage>
</organism>
<comment type="cofactor">
    <cofactor evidence="1">
        <name>a divalent metal cation</name>
        <dbReference type="ChEBI" id="CHEBI:60240"/>
    </cofactor>
</comment>